<evidence type="ECO:0000259" key="10">
    <source>
        <dbReference type="SMART" id="SM00736"/>
    </source>
</evidence>
<evidence type="ECO:0000256" key="4">
    <source>
        <dbReference type="ARBA" id="ARBA00022656"/>
    </source>
</evidence>
<dbReference type="Pfam" id="PF05345">
    <property type="entry name" value="He_PIG"/>
    <property type="match status" value="1"/>
</dbReference>
<keyword evidence="4" id="KW-0800">Toxin</keyword>
<dbReference type="GO" id="GO:0016020">
    <property type="term" value="C:membrane"/>
    <property type="evidence" value="ECO:0007669"/>
    <property type="project" value="UniProtKB-SubCell"/>
</dbReference>
<dbReference type="EMBL" id="UGQU01000003">
    <property type="protein sequence ID" value="STZ63703.1"/>
    <property type="molecule type" value="Genomic_DNA"/>
</dbReference>
<organism evidence="11 12">
    <name type="scientific">Moraxella lacunata</name>
    <dbReference type="NCBI Taxonomy" id="477"/>
    <lineage>
        <taxon>Bacteria</taxon>
        <taxon>Pseudomonadati</taxon>
        <taxon>Pseudomonadota</taxon>
        <taxon>Gammaproteobacteria</taxon>
        <taxon>Moraxellales</taxon>
        <taxon>Moraxellaceae</taxon>
        <taxon>Moraxella</taxon>
    </lineage>
</organism>
<evidence type="ECO:0000256" key="2">
    <source>
        <dbReference type="ARBA" id="ARBA00004613"/>
    </source>
</evidence>
<dbReference type="InterPro" id="IPR018511">
    <property type="entry name" value="Hemolysin-typ_Ca-bd_CS"/>
</dbReference>
<dbReference type="InterPro" id="IPR003995">
    <property type="entry name" value="RTX_toxin_determinant-A"/>
</dbReference>
<dbReference type="GO" id="GO:0005576">
    <property type="term" value="C:extracellular region"/>
    <property type="evidence" value="ECO:0007669"/>
    <property type="project" value="UniProtKB-SubCell"/>
</dbReference>
<dbReference type="Gene3D" id="2.60.40.10">
    <property type="entry name" value="Immunoglobulins"/>
    <property type="match status" value="1"/>
</dbReference>
<dbReference type="GO" id="GO:0005509">
    <property type="term" value="F:calcium ion binding"/>
    <property type="evidence" value="ECO:0007669"/>
    <property type="project" value="InterPro"/>
</dbReference>
<dbReference type="InterPro" id="IPR015919">
    <property type="entry name" value="Cadherin-like_sf"/>
</dbReference>
<comment type="subcellular location">
    <subcellularLocation>
        <location evidence="1">Membrane</location>
    </subcellularLocation>
    <subcellularLocation>
        <location evidence="2">Secreted</location>
    </subcellularLocation>
</comment>
<evidence type="ECO:0000256" key="6">
    <source>
        <dbReference type="ARBA" id="ARBA00022837"/>
    </source>
</evidence>
<evidence type="ECO:0000313" key="12">
    <source>
        <dbReference type="Proteomes" id="UP000254437"/>
    </source>
</evidence>
<dbReference type="InterPro" id="IPR050557">
    <property type="entry name" value="RTX_toxin/Mannuronan_C5-epim"/>
</dbReference>
<dbReference type="InterPro" id="IPR001343">
    <property type="entry name" value="Hemolysn_Ca-bd"/>
</dbReference>
<keyword evidence="6" id="KW-0106">Calcium</keyword>
<evidence type="ECO:0000256" key="7">
    <source>
        <dbReference type="ARBA" id="ARBA00023026"/>
    </source>
</evidence>
<feature type="compositionally biased region" description="Pro residues" evidence="9">
    <location>
        <begin position="817"/>
        <end position="828"/>
    </location>
</feature>
<evidence type="ECO:0000256" key="9">
    <source>
        <dbReference type="SAM" id="MobiDB-lite"/>
    </source>
</evidence>
<feature type="region of interest" description="Disordered" evidence="9">
    <location>
        <begin position="1438"/>
        <end position="1467"/>
    </location>
</feature>
<dbReference type="SMART" id="SM00736">
    <property type="entry name" value="CADG"/>
    <property type="match status" value="1"/>
</dbReference>
<dbReference type="Gene3D" id="2.150.10.10">
    <property type="entry name" value="Serralysin-like metalloprotease, C-terminal"/>
    <property type="match status" value="7"/>
</dbReference>
<dbReference type="PANTHER" id="PTHR38340:SF1">
    <property type="entry name" value="S-LAYER PROTEIN"/>
    <property type="match status" value="1"/>
</dbReference>
<dbReference type="SUPFAM" id="SSF49313">
    <property type="entry name" value="Cadherin-like"/>
    <property type="match status" value="1"/>
</dbReference>
<dbReference type="PROSITE" id="PS00330">
    <property type="entry name" value="HEMOLYSIN_CALCIUM"/>
    <property type="match status" value="15"/>
</dbReference>
<dbReference type="InterPro" id="IPR010566">
    <property type="entry name" value="Haemolys_ca-bd"/>
</dbReference>
<dbReference type="SUPFAM" id="SSF53474">
    <property type="entry name" value="alpha/beta-Hydrolases"/>
    <property type="match status" value="1"/>
</dbReference>
<sequence>MKASMKDVFYHALLARAGYMLAENKKDGVALSDVPTLLMESKQSKMTTAMADYLVSKFDFVKVADDDDVSVTLEMPNIPVFPLTPTIETKVNGYNGMIFKSKTDNNHYVLVNRGTEFDTDGIERFFSTFADLVSDADLAMEGDNDQSDSMKEFLTQAKKDGLIPESATITTTGHSLGGFLSSMAIKDDEMGISWAYGYNGAGYRPDANLLEKAGKALESIDEVKEIYEYYKNHTGKDLPKLEELFDHPKLGKAAKLLSRFKIFVSAGYVGVNNLFEALGWEPLSIEGNMTNILTEEGLDIVSGSGVKVGETQEITTDLPLGSSPLDQHGIIPLTDAFVYAYLLHTIDNDYSINSFNRVLKAAALMNGDKLNALFEYLAKSFHGGLSDNKAEWNLEAEQNFLFNLIKDFEDTSSGIKIYTLFNSDTATFSHNALVDTDDGKLMRHALLNHSAITFSVSGGGQAKLGKILGNDSYSYKKFVNDKDYDKEWEYEFFKNLAKMSKMVYDNNLMEKHSDYYSHKDDYQIPHKYADSGDGLYINHWRDTEDLQNPYVMFEDVNKQLEYKRGGEKLSNYDNGSYDVTFVGSHFDDELNFTSKGKDKLYGLGGNDTLNGGKGNDFLDGGEGDDTLEGGLGSDTLWGGDGNDNIYGNSQKKDAPKSPLGEIDTYNGGKGNDNFFGSNAKDVMIDLEGEDVYHFSVEDASDTHLYADNIYDRDGKGHIMIDGKMLKMGEKISDVLWYSEDKQYYIYKYSKELYERIHAKAPTIDGLDLQKYYDSESGEYHLNIHHIATKKLIAKVWYWNDGELKLKETEDGGDNKNPPTPPFAPPKNPPTRSDPLVLDLNHNGQIDTVHLSRGVNFDLDGNRFAEQTSWVSGTDGFVVLDINGNGRIDNGAELFGTDTLIQGTDNKASDGFMALAQYDSNQDGLIDAKDNIYRSLKIWQDKNQDGISQTDELKTLAEHGILDIHLTKQSDNQVDNNQVTHTYQGNFNQVVTVLTASEANPAETISTPVIKQGIAKTLLFQVNTSNTKWQVNDDEVGITDDIKALPNLIGYGTVKSLHHAISDDTTGQLRNLITQFNTATFENQSTIAEQILIHWTGQANTKQGELIEGRVNLQQLGALKALWGKEDEWSNIGLHRFAVGALEGAYSNTLNNLHSQLLSQTHHKVWLSLVDFKLNQHEYKGVLEEVYQADFRTLIHQLIDSYKKEATYGKQLIEELNFTIKYLDINHSQLYNDWLQQFNMAIKEQNLDELATILMLESISTTNASYKGDSIQGTAQDDVVDAKEGNDIVYGLMGDDTLRGGMDNDILIGGAGNDRLEGGAGSDTYVFGLGDGKDIIINHDANLAKLDTIYFTSDVKSEMVGLKRDYQNNLIIQYSPEDSVTIQYFFDKSGETDYRIDQIRFADGTIWTVNDILHKAQQGSTGDDKLYAYANQNAHLQGQEGNDTLYGENGDDILDGGDGKDELDGDEGDDILIGGAGNDVLKGGTGNNTYLFGLGDGKDIITTASENKYDTIEFRQNITPEMILLKRENGNLIIQYLQNDAILSNDSITVDNFFDNNGLTSYHLDRLKFADGIVWTANDIKAKIAQGTNQNDTILGYDNEDDIIYGGMGDDKLFGKNGDDTLNGGEGHDWLYGEHGNDTLNGGEGNDILEGGRGQDILSGGDGNDILRGNTQFDRNSFNVVSVISDDDILNGGRGNDILEGGDGDDIYVFEKDWGQDIVKEREGVNILYFKDINPENLAIYKDQKNLVIWQAKTENRVTITDYFVDNTTPNINKNVIDVLRFDGGIEWNAIDILSKLLQGNIDNDTLYGFDGDDHITGNAGNDILFGRQGDDILEGQDDNDTLYGNEGNDTLYGGDGDDTLYGNEGNDTLYGGDGDDILRDNHGVNTLIGGRGYDAYHIHGTTNTLIDDKDGIIHIDSNLAYIPWGHWGSVGMTGYNGMSNYESLKLAKYGNFLYKVGEVGHYEFSNNHNRLGKFIYDSNSQTLVYEIHRWQYPNSPYGSDGKAHTNNYFTITNFDINQMDDLSVYVEGVDLNLTGGHNNYHATQFSLRDFISQGKFEAHYSNTDDVINDIAGAGFGDKIIYAKDGNDVINLNDNAFKVKHYDNGQSSVSHVGFVSVYAGDGDDTIISTGYNPYVKIYGEAGDDAITIHKGTADGGLGDDVIAVINNPETTHVSYYAYDNIKLFGGEGADTLTGGNGNDWLEGGEGADTLIGGLGDDVYIVDEFDTYLEEGKDLAGGYDTIHIASDFDLSSNNFEAVTLLGDGNFNVIGDEFDNQIIGNAGNNHLMGGVGNDTLNGGDGDDILDGGMGADLMDGGLGNDYYVVDNEFDDVVEQFDGGIDTVEQHVDRPFYSFDEFGNTVKTGSYNLLFNDVENLILKGEATKAFGNDLDNIITLNNKDNFVNALSGNDTIIYQKGGGRDTILSTDSLESKDTLAIHGYDLSEAMLVRVTNTASNHDMLQIRFKGTNDQITLIDYFAEQVDGFDNRMDEITFTKGGNTTTLSQSEFEAKIFAQANNHAPWVNKHPRPIKGEIDKALSITFDKDTIKDVDAYDSELSYRLTLASTGADGQYEPLPDWLSFDPSTLTLTGTPPKGTAGNLQFILWGEDSFNHSAGAYINLSIADATVDKPTETSPSAPVAIGDTIKDTQGNDTLRGTTADNTFVYTKGVDTIIDKGGNDTLVFGNGITFNQVGSTLLMSGNDLILRVNGSTTNQVTLKDFFGSADSVIETIKFETGGQIDYKRIYELFGKEVPTKSDESALPPAVSPDVHDNAPLTISKDNHIIGDARANKLYGTDGHDQLQGLAGADTLDGKAGHDILIGGSGNDRLIGGSGNDLYYFTKGFGKDTIVNTDGGYDNIYFDGISFNQVGRGLTKMNNDLILKVSGSTDELTIKDFFTGGDNADINISFADGGSISATQLLGLFKSSKTATHTDIDGFNKALDVSLALMEEFKTLTTESGTTII</sequence>
<accession>A0A378TVE0</accession>
<dbReference type="InterPro" id="IPR029058">
    <property type="entry name" value="AB_hydrolase_fold"/>
</dbReference>
<keyword evidence="3" id="KW-0964">Secreted</keyword>
<dbReference type="Gene3D" id="3.40.50.1820">
    <property type="entry name" value="alpha/beta hydrolase"/>
    <property type="match status" value="1"/>
</dbReference>
<dbReference type="Pfam" id="PF06594">
    <property type="entry name" value="HCBP_related"/>
    <property type="match status" value="4"/>
</dbReference>
<evidence type="ECO:0000313" key="11">
    <source>
        <dbReference type="EMBL" id="STZ63703.1"/>
    </source>
</evidence>
<keyword evidence="8" id="KW-0472">Membrane</keyword>
<feature type="region of interest" description="Disordered" evidence="9">
    <location>
        <begin position="634"/>
        <end position="663"/>
    </location>
</feature>
<feature type="region of interest" description="Disordered" evidence="9">
    <location>
        <begin position="807"/>
        <end position="835"/>
    </location>
</feature>
<dbReference type="GO" id="GO:0090729">
    <property type="term" value="F:toxin activity"/>
    <property type="evidence" value="ECO:0007669"/>
    <property type="project" value="UniProtKB-KW"/>
</dbReference>
<dbReference type="InterPro" id="IPR011049">
    <property type="entry name" value="Serralysin-like_metalloprot_C"/>
</dbReference>
<evidence type="ECO:0000256" key="8">
    <source>
        <dbReference type="ARBA" id="ARBA00023136"/>
    </source>
</evidence>
<gene>
    <name evidence="11" type="primary">cya_3</name>
    <name evidence="11" type="ORF">NCTC10359_02139</name>
</gene>
<dbReference type="STRING" id="477.A9309_02680"/>
<evidence type="ECO:0000256" key="3">
    <source>
        <dbReference type="ARBA" id="ARBA00022525"/>
    </source>
</evidence>
<dbReference type="RefSeq" id="WP_115008012.1">
    <property type="nucleotide sequence ID" value="NZ_UGQU01000003.1"/>
</dbReference>
<evidence type="ECO:0000256" key="1">
    <source>
        <dbReference type="ARBA" id="ARBA00004370"/>
    </source>
</evidence>
<proteinExistence type="predicted"/>
<protein>
    <submittedName>
        <fullName evidence="11">Cyclolysin</fullName>
    </submittedName>
</protein>
<dbReference type="SUPFAM" id="SSF51120">
    <property type="entry name" value="beta-Roll"/>
    <property type="match status" value="9"/>
</dbReference>
<reference evidence="11 12" key="1">
    <citation type="submission" date="2018-06" db="EMBL/GenBank/DDBJ databases">
        <authorList>
            <consortium name="Pathogen Informatics"/>
            <person name="Doyle S."/>
        </authorList>
    </citation>
    <scope>NUCLEOTIDE SEQUENCE [LARGE SCALE GENOMIC DNA]</scope>
    <source>
        <strain evidence="11 12">NCTC10359</strain>
    </source>
</reference>
<dbReference type="Proteomes" id="UP000254437">
    <property type="component" value="Unassembled WGS sequence"/>
</dbReference>
<name>A0A378TVE0_MORLA</name>
<dbReference type="PANTHER" id="PTHR38340">
    <property type="entry name" value="S-LAYER PROTEIN"/>
    <property type="match status" value="1"/>
</dbReference>
<dbReference type="PRINTS" id="PR00313">
    <property type="entry name" value="CABNDNGRPT"/>
</dbReference>
<dbReference type="InterPro" id="IPR013783">
    <property type="entry name" value="Ig-like_fold"/>
</dbReference>
<keyword evidence="5" id="KW-0677">Repeat</keyword>
<keyword evidence="7" id="KW-0843">Virulence</keyword>
<dbReference type="InterPro" id="IPR006644">
    <property type="entry name" value="Cadg"/>
</dbReference>
<feature type="domain" description="Dystroglycan-type cadherin-like" evidence="10">
    <location>
        <begin position="2525"/>
        <end position="2626"/>
    </location>
</feature>
<dbReference type="PRINTS" id="PR01488">
    <property type="entry name" value="RTXTOXINA"/>
</dbReference>
<dbReference type="Pfam" id="PF00353">
    <property type="entry name" value="HemolysinCabind"/>
    <property type="match status" value="14"/>
</dbReference>
<evidence type="ECO:0000256" key="5">
    <source>
        <dbReference type="ARBA" id="ARBA00022737"/>
    </source>
</evidence>